<keyword evidence="4" id="KW-0472">Membrane</keyword>
<dbReference type="InterPro" id="IPR003018">
    <property type="entry name" value="GAF"/>
</dbReference>
<dbReference type="Pfam" id="PF00990">
    <property type="entry name" value="GGDEF"/>
    <property type="match status" value="1"/>
</dbReference>
<dbReference type="InterPro" id="IPR000700">
    <property type="entry name" value="PAS-assoc_C"/>
</dbReference>
<dbReference type="FunFam" id="3.20.20.450:FF:000001">
    <property type="entry name" value="Cyclic di-GMP phosphodiesterase yahA"/>
    <property type="match status" value="1"/>
</dbReference>
<dbReference type="CDD" id="cd01948">
    <property type="entry name" value="EAL"/>
    <property type="match status" value="1"/>
</dbReference>
<accession>A0A7V7GYN9</accession>
<reference evidence="9 10" key="1">
    <citation type="submission" date="2018-07" db="EMBL/GenBank/DDBJ databases">
        <title>Pseudomonas laoshanensis sp. nov., isolated from soil.</title>
        <authorList>
            <person name="Sun J."/>
            <person name="Yu L."/>
            <person name="Wang M."/>
            <person name="Zhang C."/>
        </authorList>
    </citation>
    <scope>NUCLEOTIDE SEQUENCE [LARGE SCALE GENOMIC DNA]</scope>
    <source>
        <strain evidence="9 10">Y22</strain>
    </source>
</reference>
<feature type="transmembrane region" description="Helical" evidence="4">
    <location>
        <begin position="43"/>
        <end position="60"/>
    </location>
</feature>
<dbReference type="Gene3D" id="3.30.450.40">
    <property type="match status" value="1"/>
</dbReference>
<feature type="domain" description="PAC" evidence="6">
    <location>
        <begin position="563"/>
        <end position="615"/>
    </location>
</feature>
<dbReference type="PROSITE" id="PS50112">
    <property type="entry name" value="PAS"/>
    <property type="match status" value="2"/>
</dbReference>
<keyword evidence="3" id="KW-0808">Transferase</keyword>
<dbReference type="SUPFAM" id="SSF141868">
    <property type="entry name" value="EAL domain-like"/>
    <property type="match status" value="1"/>
</dbReference>
<dbReference type="SMART" id="SM00086">
    <property type="entry name" value="PAC"/>
    <property type="match status" value="3"/>
</dbReference>
<keyword evidence="2" id="KW-0973">c-di-GMP</keyword>
<sequence>MLVIKNKIVIALIAALASLLVLQWALGAISPSFDLSATATQWLLALVLVITGSLLCHFYCSQKLIRQLRRDARAALERNIQVMAAVRDVVFRAEFDGSLVYVNRAWQDLTGMDAASVRGHSILEGFHESDRGLLKDYLHQVRGGHTEPLQADLRLRDLAGRYRWSRLTARPYLTTESGAVIIGTLQDIQAQQEQAMIQSARLNVLDGLLGKAGVREMASQLAKAWENVQMGQRVSVLLLDPDTGALQTLAAPSMPEQYNQALNGTMPAEGVGSCGTAIHRGEPVYVSDVRNDPLWQDFQDLAELGSVVSCWSTPFSDQDGQILGSFAVYADQARWPDDHDLQLMSEFTRLTALIVQKSRLAQEREFTEKRFSAIFEHAAVGILLVSPTGRYISANPCYLEGSGYSEETLQRMTPRDLLVADDIPLVERGLRDLRFGLVDEFVLEARYYKYDKSVVWINLTITLVRDPEGVALYYVFITEDISERKEQEQSLKEAAALFESSGEGMMVMDSKFHILRVNPAFTHITGLNVEDILGQRPSAHRDDMDSRTLTHHVVSALVQDGRWQGEVLLDRPGERDVPIWVTATAVRDGGNQISRYMAMFSDLSGLQRSQQQLQHMAHFDSLTGLANRTLALLKLDQGMQRAAAQKIPLAVLYIDLDRFKAINDSLGHAIGDEVLRQAGRRLARCCDDADTLARLSGDEFLLISHGRQPESVRELGEHICTSMRAPVVLEDGREIYIGASVGYACYPLDGDSSADLVRNADAAMDTAKSIGRDQVCGYSRAMTEEASQRFELERGLRKALENHEFELHYQPLIQVRSRRAYGVEALLRWRHPQHGLIAPDKFIPLAEQNGLIVQIGSWVLHEACRQARQWQEQGLGLEMIAVNLSPRQFIQQDVVALVRTVLEESGLPASMLELEITESALMANAQQGEQTLRQLKDLGVTLAIDDFGTGYSSLAYLRRFPLDKLKIDKSFLAGVPQNTEDNQLVTTILDMAANMRLHVVAEGVETEAQWRFLQGRGCGACQGFLFSRALPPAGLPDWLAQQ</sequence>
<evidence type="ECO:0000259" key="7">
    <source>
        <dbReference type="PROSITE" id="PS50883"/>
    </source>
</evidence>
<dbReference type="InterPro" id="IPR000160">
    <property type="entry name" value="GGDEF_dom"/>
</dbReference>
<dbReference type="EMBL" id="QOVF01000001">
    <property type="protein sequence ID" value="KAA0696616.1"/>
    <property type="molecule type" value="Genomic_DNA"/>
</dbReference>
<dbReference type="Pfam" id="PF00563">
    <property type="entry name" value="EAL"/>
    <property type="match status" value="1"/>
</dbReference>
<keyword evidence="10" id="KW-1185">Reference proteome</keyword>
<dbReference type="InterPro" id="IPR001610">
    <property type="entry name" value="PAC"/>
</dbReference>
<dbReference type="InterPro" id="IPR035919">
    <property type="entry name" value="EAL_sf"/>
</dbReference>
<dbReference type="NCBIfam" id="TIGR00254">
    <property type="entry name" value="GGDEF"/>
    <property type="match status" value="1"/>
</dbReference>
<keyword evidence="4" id="KW-1133">Transmembrane helix</keyword>
<dbReference type="Pfam" id="PF13185">
    <property type="entry name" value="GAF_2"/>
    <property type="match status" value="1"/>
</dbReference>
<dbReference type="SUPFAM" id="SSF55785">
    <property type="entry name" value="PYP-like sensor domain (PAS domain)"/>
    <property type="match status" value="3"/>
</dbReference>
<organism evidence="9 10">
    <name type="scientific">Halopseudomonas laoshanensis</name>
    <dbReference type="NCBI Taxonomy" id="2268758"/>
    <lineage>
        <taxon>Bacteria</taxon>
        <taxon>Pseudomonadati</taxon>
        <taxon>Pseudomonadota</taxon>
        <taxon>Gammaproteobacteria</taxon>
        <taxon>Pseudomonadales</taxon>
        <taxon>Pseudomonadaceae</taxon>
        <taxon>Halopseudomonas</taxon>
    </lineage>
</organism>
<feature type="domain" description="GGDEF" evidence="8">
    <location>
        <begin position="647"/>
        <end position="780"/>
    </location>
</feature>
<proteinExistence type="predicted"/>
<dbReference type="PROSITE" id="PS50113">
    <property type="entry name" value="PAC"/>
    <property type="match status" value="2"/>
</dbReference>
<dbReference type="InterPro" id="IPR029787">
    <property type="entry name" value="Nucleotide_cyclase"/>
</dbReference>
<evidence type="ECO:0000313" key="10">
    <source>
        <dbReference type="Proteomes" id="UP000463138"/>
    </source>
</evidence>
<dbReference type="SMART" id="SM00091">
    <property type="entry name" value="PAS"/>
    <property type="match status" value="3"/>
</dbReference>
<feature type="domain" description="PAS" evidence="5">
    <location>
        <begin position="72"/>
        <end position="145"/>
    </location>
</feature>
<dbReference type="Gene3D" id="3.30.70.270">
    <property type="match status" value="1"/>
</dbReference>
<dbReference type="InterPro" id="IPR029016">
    <property type="entry name" value="GAF-like_dom_sf"/>
</dbReference>
<evidence type="ECO:0000256" key="2">
    <source>
        <dbReference type="ARBA" id="ARBA00022636"/>
    </source>
</evidence>
<dbReference type="Pfam" id="PF13426">
    <property type="entry name" value="PAS_9"/>
    <property type="match status" value="2"/>
</dbReference>
<dbReference type="CDD" id="cd00130">
    <property type="entry name" value="PAS"/>
    <property type="match status" value="3"/>
</dbReference>
<dbReference type="SUPFAM" id="SSF55781">
    <property type="entry name" value="GAF domain-like"/>
    <property type="match status" value="1"/>
</dbReference>
<dbReference type="InterPro" id="IPR052155">
    <property type="entry name" value="Biofilm_reg_signaling"/>
</dbReference>
<dbReference type="InterPro" id="IPR000014">
    <property type="entry name" value="PAS"/>
</dbReference>
<dbReference type="SMART" id="SM00065">
    <property type="entry name" value="GAF"/>
    <property type="match status" value="1"/>
</dbReference>
<name>A0A7V7GYN9_9GAMM</name>
<dbReference type="SMART" id="SM00267">
    <property type="entry name" value="GGDEF"/>
    <property type="match status" value="1"/>
</dbReference>
<feature type="domain" description="PAS" evidence="5">
    <location>
        <begin position="490"/>
        <end position="535"/>
    </location>
</feature>
<dbReference type="EC" id="3.1.4.52" evidence="1"/>
<evidence type="ECO:0000313" key="9">
    <source>
        <dbReference type="EMBL" id="KAA0696616.1"/>
    </source>
</evidence>
<dbReference type="PANTHER" id="PTHR44757:SF2">
    <property type="entry name" value="BIOFILM ARCHITECTURE MAINTENANCE PROTEIN MBAA"/>
    <property type="match status" value="1"/>
</dbReference>
<dbReference type="PANTHER" id="PTHR44757">
    <property type="entry name" value="DIGUANYLATE CYCLASE DGCP"/>
    <property type="match status" value="1"/>
</dbReference>
<evidence type="ECO:0000256" key="3">
    <source>
        <dbReference type="ARBA" id="ARBA00022777"/>
    </source>
</evidence>
<dbReference type="Gene3D" id="3.20.20.450">
    <property type="entry name" value="EAL domain"/>
    <property type="match status" value="1"/>
</dbReference>
<feature type="domain" description="PAC" evidence="6">
    <location>
        <begin position="441"/>
        <end position="493"/>
    </location>
</feature>
<dbReference type="InterPro" id="IPR001633">
    <property type="entry name" value="EAL_dom"/>
</dbReference>
<dbReference type="PROSITE" id="PS50887">
    <property type="entry name" value="GGDEF"/>
    <property type="match status" value="1"/>
</dbReference>
<dbReference type="GO" id="GO:0071111">
    <property type="term" value="F:cyclic-guanylate-specific phosphodiesterase activity"/>
    <property type="evidence" value="ECO:0007669"/>
    <property type="project" value="UniProtKB-EC"/>
</dbReference>
<dbReference type="CDD" id="cd01949">
    <property type="entry name" value="GGDEF"/>
    <property type="match status" value="1"/>
</dbReference>
<feature type="domain" description="EAL" evidence="7">
    <location>
        <begin position="789"/>
        <end position="1042"/>
    </location>
</feature>
<protein>
    <recommendedName>
        <fullName evidence="1">cyclic-guanylate-specific phosphodiesterase</fullName>
        <ecNumber evidence="1">3.1.4.52</ecNumber>
    </recommendedName>
</protein>
<dbReference type="Proteomes" id="UP000463138">
    <property type="component" value="Unassembled WGS sequence"/>
</dbReference>
<evidence type="ECO:0000259" key="8">
    <source>
        <dbReference type="PROSITE" id="PS50887"/>
    </source>
</evidence>
<dbReference type="Gene3D" id="3.30.450.20">
    <property type="entry name" value="PAS domain"/>
    <property type="match status" value="3"/>
</dbReference>
<dbReference type="InterPro" id="IPR013656">
    <property type="entry name" value="PAS_4"/>
</dbReference>
<evidence type="ECO:0000259" key="5">
    <source>
        <dbReference type="PROSITE" id="PS50112"/>
    </source>
</evidence>
<dbReference type="InterPro" id="IPR043128">
    <property type="entry name" value="Rev_trsase/Diguanyl_cyclase"/>
</dbReference>
<dbReference type="PROSITE" id="PS50883">
    <property type="entry name" value="EAL"/>
    <property type="match status" value="1"/>
</dbReference>
<dbReference type="InterPro" id="IPR035965">
    <property type="entry name" value="PAS-like_dom_sf"/>
</dbReference>
<dbReference type="SMART" id="SM00052">
    <property type="entry name" value="EAL"/>
    <property type="match status" value="1"/>
</dbReference>
<comment type="caution">
    <text evidence="9">The sequence shown here is derived from an EMBL/GenBank/DDBJ whole genome shotgun (WGS) entry which is preliminary data.</text>
</comment>
<dbReference type="Pfam" id="PF08448">
    <property type="entry name" value="PAS_4"/>
    <property type="match status" value="1"/>
</dbReference>
<keyword evidence="3" id="KW-0418">Kinase</keyword>
<dbReference type="SUPFAM" id="SSF55073">
    <property type="entry name" value="Nucleotide cyclase"/>
    <property type="match status" value="1"/>
</dbReference>
<evidence type="ECO:0000256" key="1">
    <source>
        <dbReference type="ARBA" id="ARBA00012282"/>
    </source>
</evidence>
<keyword evidence="4" id="KW-0812">Transmembrane</keyword>
<evidence type="ECO:0000256" key="4">
    <source>
        <dbReference type="SAM" id="Phobius"/>
    </source>
</evidence>
<dbReference type="NCBIfam" id="TIGR00229">
    <property type="entry name" value="sensory_box"/>
    <property type="match status" value="3"/>
</dbReference>
<evidence type="ECO:0000259" key="6">
    <source>
        <dbReference type="PROSITE" id="PS50113"/>
    </source>
</evidence>
<gene>
    <name evidence="9" type="ORF">DT594_04595</name>
</gene>
<dbReference type="AlphaFoldDB" id="A0A7V7GYN9"/>